<feature type="transmembrane region" description="Helical" evidence="1">
    <location>
        <begin position="86"/>
        <end position="106"/>
    </location>
</feature>
<protein>
    <submittedName>
        <fullName evidence="2">Uncharacterized protein</fullName>
    </submittedName>
</protein>
<evidence type="ECO:0000313" key="3">
    <source>
        <dbReference type="Proteomes" id="UP001179483"/>
    </source>
</evidence>
<name>A0AAF0BJ16_9LACT</name>
<accession>A0AAF0BJ16</accession>
<dbReference type="EMBL" id="CP116590">
    <property type="protein sequence ID" value="WCG37170.1"/>
    <property type="molecule type" value="Genomic_DNA"/>
</dbReference>
<feature type="transmembrane region" description="Helical" evidence="1">
    <location>
        <begin position="62"/>
        <end position="80"/>
    </location>
</feature>
<keyword evidence="1" id="KW-0472">Membrane</keyword>
<dbReference type="RefSeq" id="WP_271735446.1">
    <property type="nucleotide sequence ID" value="NZ_CP116590.1"/>
</dbReference>
<reference evidence="2" key="1">
    <citation type="submission" date="2023-01" db="EMBL/GenBank/DDBJ databases">
        <title>Oxazolidinone resistance genes in florfenicol resistant enterococci from beef cattle and veal calves at slaughter.</title>
        <authorList>
            <person name="Biggel M."/>
        </authorList>
    </citation>
    <scope>NUCLEOTIDE SEQUENCE</scope>
    <source>
        <strain evidence="2">K79-1</strain>
    </source>
</reference>
<gene>
    <name evidence="2" type="ORF">PML80_06480</name>
</gene>
<sequence>MEIRKYINIAGVVAIIFYLATLYSYPENLELRMVMQRMVFAAIFLNPTNPDETLFKGKFLKIILWSAFAFFVATPIFVSYKHPLNWQSGVSIFVVFGIAVVHRLLIWIMNKWVKN</sequence>
<dbReference type="AlphaFoldDB" id="A0AAF0BJ16"/>
<organism evidence="2 3">
    <name type="scientific">Aerococcus urinaeequi</name>
    <dbReference type="NCBI Taxonomy" id="51665"/>
    <lineage>
        <taxon>Bacteria</taxon>
        <taxon>Bacillati</taxon>
        <taxon>Bacillota</taxon>
        <taxon>Bacilli</taxon>
        <taxon>Lactobacillales</taxon>
        <taxon>Aerococcaceae</taxon>
        <taxon>Aerococcus</taxon>
    </lineage>
</organism>
<feature type="transmembrane region" description="Helical" evidence="1">
    <location>
        <begin position="6"/>
        <end position="25"/>
    </location>
</feature>
<dbReference type="Proteomes" id="UP001179483">
    <property type="component" value="Chromosome"/>
</dbReference>
<keyword evidence="1" id="KW-0812">Transmembrane</keyword>
<proteinExistence type="predicted"/>
<keyword evidence="1" id="KW-1133">Transmembrane helix</keyword>
<evidence type="ECO:0000313" key="2">
    <source>
        <dbReference type="EMBL" id="WCG37170.1"/>
    </source>
</evidence>
<evidence type="ECO:0000256" key="1">
    <source>
        <dbReference type="SAM" id="Phobius"/>
    </source>
</evidence>